<reference evidence="9" key="1">
    <citation type="submission" date="2021-01" db="EMBL/GenBank/DDBJ databases">
        <title>KCTC 19127 draft genome.</title>
        <authorList>
            <person name="An D."/>
        </authorList>
    </citation>
    <scope>NUCLEOTIDE SEQUENCE</scope>
    <source>
        <strain evidence="9">KCTC 19127</strain>
    </source>
</reference>
<feature type="domain" description="Amidohydrolase-related" evidence="8">
    <location>
        <begin position="50"/>
        <end position="380"/>
    </location>
</feature>
<dbReference type="Gene3D" id="3.20.20.140">
    <property type="entry name" value="Metal-dependent hydrolases"/>
    <property type="match status" value="1"/>
</dbReference>
<feature type="binding site" evidence="7">
    <location>
        <position position="125"/>
    </location>
    <ligand>
        <name>Zn(2+)</name>
        <dbReference type="ChEBI" id="CHEBI:29105"/>
    </ligand>
</feature>
<protein>
    <submittedName>
        <fullName evidence="9">Amidohydrolase family protein</fullName>
    </submittedName>
</protein>
<evidence type="ECO:0000259" key="8">
    <source>
        <dbReference type="Pfam" id="PF01979"/>
    </source>
</evidence>
<dbReference type="SUPFAM" id="SSF51556">
    <property type="entry name" value="Metallo-dependent hydrolases"/>
    <property type="match status" value="1"/>
</dbReference>
<organism evidence="9 10">
    <name type="scientific">Nakamurella flavida</name>
    <dbReference type="NCBI Taxonomy" id="363630"/>
    <lineage>
        <taxon>Bacteria</taxon>
        <taxon>Bacillati</taxon>
        <taxon>Actinomycetota</taxon>
        <taxon>Actinomycetes</taxon>
        <taxon>Nakamurellales</taxon>
        <taxon>Nakamurellaceae</taxon>
        <taxon>Nakamurella</taxon>
    </lineage>
</organism>
<name>A0A938YLX8_9ACTN</name>
<evidence type="ECO:0000313" key="9">
    <source>
        <dbReference type="EMBL" id="MBM9475669.1"/>
    </source>
</evidence>
<comment type="similarity">
    <text evidence="1 5">Belongs to the metallo-dependent hydrolases superfamily. NagA family.</text>
</comment>
<dbReference type="EMBL" id="JAERWL010000005">
    <property type="protein sequence ID" value="MBM9475669.1"/>
    <property type="molecule type" value="Genomic_DNA"/>
</dbReference>
<dbReference type="InterPro" id="IPR003764">
    <property type="entry name" value="GlcNAc_6-P_deAcase"/>
</dbReference>
<dbReference type="PANTHER" id="PTHR11113">
    <property type="entry name" value="N-ACETYLGLUCOSAMINE-6-PHOSPHATE DEACETYLASE"/>
    <property type="match status" value="1"/>
</dbReference>
<feature type="binding site" evidence="7">
    <location>
        <position position="191"/>
    </location>
    <ligand>
        <name>Zn(2+)</name>
        <dbReference type="ChEBI" id="CHEBI:29105"/>
    </ligand>
</feature>
<evidence type="ECO:0000256" key="6">
    <source>
        <dbReference type="PIRSR" id="PIRSR038994-1"/>
    </source>
</evidence>
<dbReference type="PANTHER" id="PTHR11113:SF14">
    <property type="entry name" value="N-ACETYLGLUCOSAMINE-6-PHOSPHATE DEACETYLASE"/>
    <property type="match status" value="1"/>
</dbReference>
<dbReference type="AlphaFoldDB" id="A0A938YLX8"/>
<keyword evidence="4 5" id="KW-0119">Carbohydrate metabolism</keyword>
<comment type="caution">
    <text evidence="9">The sequence shown here is derived from an EMBL/GenBank/DDBJ whole genome shotgun (WGS) entry which is preliminary data.</text>
</comment>
<dbReference type="Pfam" id="PF01979">
    <property type="entry name" value="Amidohydro_1"/>
    <property type="match status" value="1"/>
</dbReference>
<dbReference type="RefSeq" id="WP_205255772.1">
    <property type="nucleotide sequence ID" value="NZ_BAAAPV010000002.1"/>
</dbReference>
<dbReference type="SUPFAM" id="SSF51338">
    <property type="entry name" value="Composite domain of metallo-dependent hydrolases"/>
    <property type="match status" value="1"/>
</dbReference>
<dbReference type="InterPro" id="IPR032466">
    <property type="entry name" value="Metal_Hydrolase"/>
</dbReference>
<evidence type="ECO:0000256" key="1">
    <source>
        <dbReference type="ARBA" id="ARBA00010716"/>
    </source>
</evidence>
<evidence type="ECO:0000256" key="4">
    <source>
        <dbReference type="ARBA" id="ARBA00023277"/>
    </source>
</evidence>
<dbReference type="Proteomes" id="UP000663801">
    <property type="component" value="Unassembled WGS sequence"/>
</dbReference>
<sequence length="384" mass="38691">MLITADTVVAGGRLLRPGWVRTDGAVVVATGAGPVEPDPGGPEVALGARVVVPGFVDVHVHGGGGGSFPDGDPVGALRAVDLHRRHGTTTLLASLVTGSPGRLVAAVSALRELVADGALAGIHLEGPWISEKRCGAHPLAELRDASDQEVDALVRAGAGAVRMATLAPERSGGLRAVGRLVDAGVVVAVGHTDASYEVTRAAVDAGATVGTHLFNAMRPVHHREPGPVPALLEDDRVTVELIMDGVHLHPAVYRLVAASAGAGRIALVTDAMAAAGGGDGAFTLGDLRVEVRNGVARLPGTEVVAGSTATMPDVFGGAVRAGADDPDRALLDAVRQTSTTPAAVLGLGTVGDLVPGSSADLVVLDDGYRATAVLHRGRWVDGVG</sequence>
<dbReference type="InterPro" id="IPR011059">
    <property type="entry name" value="Metal-dep_hydrolase_composite"/>
</dbReference>
<feature type="binding site" evidence="7">
    <location>
        <position position="212"/>
    </location>
    <ligand>
        <name>Zn(2+)</name>
        <dbReference type="ChEBI" id="CHEBI:29105"/>
    </ligand>
</feature>
<proteinExistence type="inferred from homology"/>
<dbReference type="GO" id="GO:0006046">
    <property type="term" value="P:N-acetylglucosamine catabolic process"/>
    <property type="evidence" value="ECO:0007669"/>
    <property type="project" value="TreeGrafter"/>
</dbReference>
<evidence type="ECO:0000313" key="10">
    <source>
        <dbReference type="Proteomes" id="UP000663801"/>
    </source>
</evidence>
<gene>
    <name evidence="9" type="ORF">JL107_04330</name>
</gene>
<evidence type="ECO:0000256" key="2">
    <source>
        <dbReference type="ARBA" id="ARBA00022723"/>
    </source>
</evidence>
<keyword evidence="3 5" id="KW-0378">Hydrolase</keyword>
<dbReference type="GO" id="GO:0008448">
    <property type="term" value="F:N-acetylglucosamine-6-phosphate deacetylase activity"/>
    <property type="evidence" value="ECO:0007669"/>
    <property type="project" value="InterPro"/>
</dbReference>
<feature type="active site" description="Proton donor/acceptor" evidence="6">
    <location>
        <position position="270"/>
    </location>
</feature>
<evidence type="ECO:0000256" key="5">
    <source>
        <dbReference type="PIRNR" id="PIRNR038994"/>
    </source>
</evidence>
<keyword evidence="2 7" id="KW-0479">Metal-binding</keyword>
<dbReference type="Gene3D" id="2.30.40.10">
    <property type="entry name" value="Urease, subunit C, domain 1"/>
    <property type="match status" value="1"/>
</dbReference>
<dbReference type="PIRSF" id="PIRSF038994">
    <property type="entry name" value="NagA"/>
    <property type="match status" value="1"/>
</dbReference>
<comment type="cofactor">
    <cofactor evidence="7">
        <name>a divalent metal cation</name>
        <dbReference type="ChEBI" id="CHEBI:60240"/>
    </cofactor>
    <text evidence="7">Binds 1 divalent metal cation per subunit.</text>
</comment>
<dbReference type="GO" id="GO:0046872">
    <property type="term" value="F:metal ion binding"/>
    <property type="evidence" value="ECO:0007669"/>
    <property type="project" value="UniProtKB-KW"/>
</dbReference>
<keyword evidence="10" id="KW-1185">Reference proteome</keyword>
<evidence type="ECO:0000256" key="7">
    <source>
        <dbReference type="PIRSR" id="PIRSR038994-3"/>
    </source>
</evidence>
<dbReference type="InterPro" id="IPR006680">
    <property type="entry name" value="Amidohydro-rel"/>
</dbReference>
<accession>A0A938YLX8</accession>
<evidence type="ECO:0000256" key="3">
    <source>
        <dbReference type="ARBA" id="ARBA00022801"/>
    </source>
</evidence>